<dbReference type="Proteomes" id="UP001201262">
    <property type="component" value="Unassembled WGS sequence"/>
</dbReference>
<dbReference type="InterPro" id="IPR000073">
    <property type="entry name" value="AB_hydrolase_1"/>
</dbReference>
<dbReference type="GO" id="GO:0016042">
    <property type="term" value="P:lipid catabolic process"/>
    <property type="evidence" value="ECO:0007669"/>
    <property type="project" value="InterPro"/>
</dbReference>
<comment type="caution">
    <text evidence="2">The sequence shown here is derived from an EMBL/GenBank/DDBJ whole genome shotgun (WGS) entry which is preliminary data.</text>
</comment>
<feature type="domain" description="AB hydrolase-1" evidence="1">
    <location>
        <begin position="180"/>
        <end position="422"/>
    </location>
</feature>
<dbReference type="GeneID" id="70246247"/>
<evidence type="ECO:0000313" key="2">
    <source>
        <dbReference type="EMBL" id="KAH8698974.1"/>
    </source>
</evidence>
<dbReference type="Gene3D" id="3.40.50.1820">
    <property type="entry name" value="alpha/beta hydrolase"/>
    <property type="match status" value="2"/>
</dbReference>
<dbReference type="InterPro" id="IPR029058">
    <property type="entry name" value="AB_hydrolase_fold"/>
</dbReference>
<name>A0AAD4KRT2_9EURO</name>
<reference evidence="2" key="1">
    <citation type="submission" date="2021-12" db="EMBL/GenBank/DDBJ databases">
        <title>Convergent genome expansion in fungi linked to evolution of root-endophyte symbiosis.</title>
        <authorList>
            <consortium name="DOE Joint Genome Institute"/>
            <person name="Ke Y.-H."/>
            <person name="Bonito G."/>
            <person name="Liao H.-L."/>
            <person name="Looney B."/>
            <person name="Rojas-Flechas A."/>
            <person name="Nash J."/>
            <person name="Hameed K."/>
            <person name="Schadt C."/>
            <person name="Martin F."/>
            <person name="Crous P.W."/>
            <person name="Miettinen O."/>
            <person name="Magnuson J.K."/>
            <person name="Labbe J."/>
            <person name="Jacobson D."/>
            <person name="Doktycz M.J."/>
            <person name="Veneault-Fourrey C."/>
            <person name="Kuo A."/>
            <person name="Mondo S."/>
            <person name="Calhoun S."/>
            <person name="Riley R."/>
            <person name="Ohm R."/>
            <person name="LaButti K."/>
            <person name="Andreopoulos B."/>
            <person name="Pangilinan J."/>
            <person name="Nolan M."/>
            <person name="Tritt A."/>
            <person name="Clum A."/>
            <person name="Lipzen A."/>
            <person name="Daum C."/>
            <person name="Barry K."/>
            <person name="Grigoriev I.V."/>
            <person name="Vilgalys R."/>
        </authorList>
    </citation>
    <scope>NUCLEOTIDE SEQUENCE</scope>
    <source>
        <strain evidence="2">PMI_201</strain>
    </source>
</reference>
<accession>A0AAD4KRT2</accession>
<dbReference type="PANTHER" id="PTHR34853">
    <property type="match status" value="1"/>
</dbReference>
<dbReference type="Pfam" id="PF12697">
    <property type="entry name" value="Abhydrolase_6"/>
    <property type="match status" value="1"/>
</dbReference>
<gene>
    <name evidence="2" type="ORF">BGW36DRAFT_377046</name>
</gene>
<proteinExistence type="predicted"/>
<organism evidence="2 3">
    <name type="scientific">Talaromyces proteolyticus</name>
    <dbReference type="NCBI Taxonomy" id="1131652"/>
    <lineage>
        <taxon>Eukaryota</taxon>
        <taxon>Fungi</taxon>
        <taxon>Dikarya</taxon>
        <taxon>Ascomycota</taxon>
        <taxon>Pezizomycotina</taxon>
        <taxon>Eurotiomycetes</taxon>
        <taxon>Eurotiomycetidae</taxon>
        <taxon>Eurotiales</taxon>
        <taxon>Trichocomaceae</taxon>
        <taxon>Talaromyces</taxon>
        <taxon>Talaromyces sect. Bacilispori</taxon>
    </lineage>
</organism>
<dbReference type="GO" id="GO:0004806">
    <property type="term" value="F:triacylglycerol lipase activity"/>
    <property type="evidence" value="ECO:0007669"/>
    <property type="project" value="InterPro"/>
</dbReference>
<keyword evidence="3" id="KW-1185">Reference proteome</keyword>
<dbReference type="SUPFAM" id="SSF53474">
    <property type="entry name" value="alpha/beta-Hydrolases"/>
    <property type="match status" value="1"/>
</dbReference>
<dbReference type="InterPro" id="IPR005152">
    <property type="entry name" value="Lipase_secreted"/>
</dbReference>
<sequence length="481" mass="52230">MKSALLYIQAFACGISAQIIASPQLTSFNSSFALSHELALKANFTDQEASTLSNIINHERSQYAGGPADQDEFYDLPAQSPDNRHLIPGSLIKLETYTNITNYTLSPNLAMSRFIYTTKDLNGTAIPASAFILWPFSPRSFANLTPHMAAPAVIWNHMTSGFFGPAAPSKHRNIWAGDSAPYALALAGYAVVAPDYAGLGVTRNFQGGFIPHQYLALPASANDAIYAYKAAKAAFSKKLSDTFVVMGQSQGGGVSWATSELLGQNSTLAKGHLGTVAVSPTTSVFNSSMTYVGPFVGVGLASVFPTFRLEDWLTPFGVNRTEVFQTVQGGLATAFGFFSGNIAKPNMTQTWYTRAYSSLVNMGTKPITRPMLVIQGTADQFVSYNVTLATITSACERYPNSKITTLISNGTGHVPTLDASRQVWLRWIEERFQGVSLQSTKCGHQEILESFLPIDQYQATWNSFPQWAGGAEYTYEVPLEL</sequence>
<dbReference type="AlphaFoldDB" id="A0AAD4KRT2"/>
<dbReference type="EMBL" id="JAJTJA010000005">
    <property type="protein sequence ID" value="KAH8698974.1"/>
    <property type="molecule type" value="Genomic_DNA"/>
</dbReference>
<keyword evidence="2" id="KW-0378">Hydrolase</keyword>
<evidence type="ECO:0000259" key="1">
    <source>
        <dbReference type="Pfam" id="PF12697"/>
    </source>
</evidence>
<dbReference type="RefSeq" id="XP_046073438.1">
    <property type="nucleotide sequence ID" value="XM_046215960.1"/>
</dbReference>
<protein>
    <submittedName>
        <fullName evidence="2">Alpha/Beta hydrolase protein</fullName>
    </submittedName>
</protein>
<evidence type="ECO:0000313" key="3">
    <source>
        <dbReference type="Proteomes" id="UP001201262"/>
    </source>
</evidence>
<dbReference type="PANTHER" id="PTHR34853:SF1">
    <property type="entry name" value="LIPASE 5"/>
    <property type="match status" value="1"/>
</dbReference>